<protein>
    <submittedName>
        <fullName evidence="1">Uncharacterized protein</fullName>
    </submittedName>
</protein>
<keyword evidence="2" id="KW-1185">Reference proteome</keyword>
<evidence type="ECO:0000313" key="1">
    <source>
        <dbReference type="EMBL" id="KZF26377.1"/>
    </source>
</evidence>
<dbReference type="Proteomes" id="UP000076632">
    <property type="component" value="Unassembled WGS sequence"/>
</dbReference>
<proteinExistence type="predicted"/>
<dbReference type="EMBL" id="KV407454">
    <property type="protein sequence ID" value="KZF26377.1"/>
    <property type="molecule type" value="Genomic_DNA"/>
</dbReference>
<organism evidence="1 2">
    <name type="scientific">Xylona heveae (strain CBS 132557 / TC161)</name>
    <dbReference type="NCBI Taxonomy" id="1328760"/>
    <lineage>
        <taxon>Eukaryota</taxon>
        <taxon>Fungi</taxon>
        <taxon>Dikarya</taxon>
        <taxon>Ascomycota</taxon>
        <taxon>Pezizomycotina</taxon>
        <taxon>Xylonomycetes</taxon>
        <taxon>Xylonales</taxon>
        <taxon>Xylonaceae</taxon>
        <taxon>Xylona</taxon>
    </lineage>
</organism>
<reference evidence="1 2" key="1">
    <citation type="journal article" date="2016" name="Fungal Biol.">
        <title>The genome of Xylona heveae provides a window into fungal endophytism.</title>
        <authorList>
            <person name="Gazis R."/>
            <person name="Kuo A."/>
            <person name="Riley R."/>
            <person name="LaButti K."/>
            <person name="Lipzen A."/>
            <person name="Lin J."/>
            <person name="Amirebrahimi M."/>
            <person name="Hesse C.N."/>
            <person name="Spatafora J.W."/>
            <person name="Henrissat B."/>
            <person name="Hainaut M."/>
            <person name="Grigoriev I.V."/>
            <person name="Hibbett D.S."/>
        </authorList>
    </citation>
    <scope>NUCLEOTIDE SEQUENCE [LARGE SCALE GENOMIC DNA]</scope>
    <source>
        <strain evidence="1 2">TC161</strain>
    </source>
</reference>
<evidence type="ECO:0000313" key="2">
    <source>
        <dbReference type="Proteomes" id="UP000076632"/>
    </source>
</evidence>
<gene>
    <name evidence="1" type="ORF">L228DRAFT_242842</name>
</gene>
<dbReference type="InParanoid" id="A0A165JL72"/>
<dbReference type="GeneID" id="28896681"/>
<sequence>MAVQDESIGLAMIIVGMANCLSSTVGSWEFLVRGLATVSMVDRMNDLCHSALSDETDHDL</sequence>
<name>A0A165JL72_XYLHT</name>
<accession>A0A165JL72</accession>
<dbReference type="AlphaFoldDB" id="A0A165JL72"/>
<dbReference type="RefSeq" id="XP_018191932.1">
    <property type="nucleotide sequence ID" value="XM_018331544.1"/>
</dbReference>